<evidence type="ECO:0008006" key="3">
    <source>
        <dbReference type="Google" id="ProtNLM"/>
    </source>
</evidence>
<sequence length="300" mass="34571">MGKTTNAIKFGLYLALSLLLLQVLFPLAIQAAQTVRITRPQSSEDASFSYFAQLLQNALDKTTLQHGKALVIQSAFVMEQGRAEKNLAESEYIDVHWMGTSRKREQTLKAIRIPLLKGLLGYRGMIIRQADQALFMSIKDWGELKKYPLCQGMHWPDSDILQQAGFKVVRVVRYEAMFAMLENQRCRFFPRGVHEGPSEAQARNGAKDDIAWFDKRLIYYPFPMYFFTSRNNIALAKRIEEGLNIMIETGEFDAYMAQHLVTRHLFPFSQWAKRVAIQLPNPELPDDTNITDKKYWLVPE</sequence>
<organism evidence="1 2">
    <name type="scientific">Oceanospirillum multiglobuliferum</name>
    <dbReference type="NCBI Taxonomy" id="64969"/>
    <lineage>
        <taxon>Bacteria</taxon>
        <taxon>Pseudomonadati</taxon>
        <taxon>Pseudomonadota</taxon>
        <taxon>Gammaproteobacteria</taxon>
        <taxon>Oceanospirillales</taxon>
        <taxon>Oceanospirillaceae</taxon>
        <taxon>Oceanospirillum</taxon>
    </lineage>
</organism>
<dbReference type="Proteomes" id="UP000191418">
    <property type="component" value="Unassembled WGS sequence"/>
</dbReference>
<dbReference type="STRING" id="64969.SAMN02745127_02218"/>
<dbReference type="AlphaFoldDB" id="A0A1T4R7S5"/>
<name>A0A1T4R7S5_9GAMM</name>
<keyword evidence="2" id="KW-1185">Reference proteome</keyword>
<proteinExistence type="predicted"/>
<dbReference type="EMBL" id="MTSM01000011">
    <property type="protein sequence ID" value="OPX55201.1"/>
    <property type="molecule type" value="Genomic_DNA"/>
</dbReference>
<dbReference type="SUPFAM" id="SSF53850">
    <property type="entry name" value="Periplasmic binding protein-like II"/>
    <property type="match status" value="1"/>
</dbReference>
<protein>
    <recommendedName>
        <fullName evidence="3">Solute-binding protein family 3/N-terminal domain-containing protein</fullName>
    </recommendedName>
</protein>
<accession>A0A1T4R7S5</accession>
<dbReference type="RefSeq" id="WP_080051871.1">
    <property type="nucleotide sequence ID" value="NZ_FUXG01000014.1"/>
</dbReference>
<reference evidence="1 2" key="1">
    <citation type="submission" date="2017-01" db="EMBL/GenBank/DDBJ databases">
        <title>Genome Sequencing of a Marine Spirillum, Oceanospirillum multiglobuliferum ATCC 33336, from Japan.</title>
        <authorList>
            <person name="Carney J.G."/>
            <person name="Trachtenberg A.M."/>
            <person name="Rheaume B.A."/>
            <person name="Linnane J.D."/>
            <person name="Pitts N.L."/>
            <person name="Mykles D.L."/>
            <person name="Maclea K.S."/>
        </authorList>
    </citation>
    <scope>NUCLEOTIDE SEQUENCE [LARGE SCALE GENOMIC DNA]</scope>
    <source>
        <strain evidence="1 2">ATCC 33336</strain>
    </source>
</reference>
<gene>
    <name evidence="1" type="ORF">BTE48_09645</name>
</gene>
<dbReference type="OrthoDB" id="547680at2"/>
<evidence type="ECO:0000313" key="1">
    <source>
        <dbReference type="EMBL" id="OPX55201.1"/>
    </source>
</evidence>
<evidence type="ECO:0000313" key="2">
    <source>
        <dbReference type="Proteomes" id="UP000191418"/>
    </source>
</evidence>
<comment type="caution">
    <text evidence="1">The sequence shown here is derived from an EMBL/GenBank/DDBJ whole genome shotgun (WGS) entry which is preliminary data.</text>
</comment>